<dbReference type="PANTHER" id="PTHR43806:SF11">
    <property type="entry name" value="CEREVISIN-RELATED"/>
    <property type="match status" value="1"/>
</dbReference>
<evidence type="ECO:0000256" key="1">
    <source>
        <dbReference type="ARBA" id="ARBA00011073"/>
    </source>
</evidence>
<evidence type="ECO:0000259" key="6">
    <source>
        <dbReference type="Pfam" id="PF00082"/>
    </source>
</evidence>
<dbReference type="InterPro" id="IPR000209">
    <property type="entry name" value="Peptidase_S8/S53_dom"/>
</dbReference>
<feature type="active site" description="Charge relay system" evidence="5">
    <location>
        <position position="315"/>
    </location>
</feature>
<feature type="active site" description="Charge relay system" evidence="5">
    <location>
        <position position="537"/>
    </location>
</feature>
<dbReference type="GeneID" id="92713268"/>
<evidence type="ECO:0000256" key="5">
    <source>
        <dbReference type="PROSITE-ProRule" id="PRU01240"/>
    </source>
</evidence>
<comment type="similarity">
    <text evidence="1 5">Belongs to the peptidase S8 family.</text>
</comment>
<protein>
    <submittedName>
        <fullName evidence="7">Subtilase family protein</fullName>
    </submittedName>
</protein>
<dbReference type="InterPro" id="IPR050131">
    <property type="entry name" value="Peptidase_S8_subtilisin-like"/>
</dbReference>
<organism evidence="7 8">
    <name type="scientific">Bacteroides stercorirosoris</name>
    <dbReference type="NCBI Taxonomy" id="871324"/>
    <lineage>
        <taxon>Bacteria</taxon>
        <taxon>Pseudomonadati</taxon>
        <taxon>Bacteroidota</taxon>
        <taxon>Bacteroidia</taxon>
        <taxon>Bacteroidales</taxon>
        <taxon>Bacteroidaceae</taxon>
        <taxon>Bacteroides</taxon>
    </lineage>
</organism>
<feature type="domain" description="Peptidase S8/S53" evidence="6">
    <location>
        <begin position="274"/>
        <end position="570"/>
    </location>
</feature>
<dbReference type="Gene3D" id="3.40.50.200">
    <property type="entry name" value="Peptidase S8/S53 domain"/>
    <property type="match status" value="1"/>
</dbReference>
<dbReference type="InterPro" id="IPR034074">
    <property type="entry name" value="Y4bN_pept_dom"/>
</dbReference>
<dbReference type="PROSITE" id="PS51892">
    <property type="entry name" value="SUBTILASE"/>
    <property type="match status" value="1"/>
</dbReference>
<keyword evidence="3 5" id="KW-0378">Hydrolase</keyword>
<dbReference type="Proteomes" id="UP000184192">
    <property type="component" value="Unassembled WGS sequence"/>
</dbReference>
<keyword evidence="4 5" id="KW-0720">Serine protease</keyword>
<dbReference type="EMBL" id="FQZN01000021">
    <property type="protein sequence ID" value="SHJ28342.1"/>
    <property type="molecule type" value="Genomic_DNA"/>
</dbReference>
<keyword evidence="8" id="KW-1185">Reference proteome</keyword>
<dbReference type="GO" id="GO:0006508">
    <property type="term" value="P:proteolysis"/>
    <property type="evidence" value="ECO:0007669"/>
    <property type="project" value="UniProtKB-KW"/>
</dbReference>
<name>A0A1M6I1H3_9BACE</name>
<dbReference type="RefSeq" id="WP_025017577.1">
    <property type="nucleotide sequence ID" value="NZ_FQZN01000021.1"/>
</dbReference>
<evidence type="ECO:0000256" key="2">
    <source>
        <dbReference type="ARBA" id="ARBA00022670"/>
    </source>
</evidence>
<reference evidence="8" key="1">
    <citation type="submission" date="2016-11" db="EMBL/GenBank/DDBJ databases">
        <authorList>
            <person name="Varghese N."/>
            <person name="Submissions S."/>
        </authorList>
    </citation>
    <scope>NUCLEOTIDE SEQUENCE [LARGE SCALE GENOMIC DNA]</scope>
    <source>
        <strain evidence="8">DSM 26884</strain>
    </source>
</reference>
<accession>A0A1M6I1H3</accession>
<gene>
    <name evidence="7" type="ORF">SAMN05444350_1211</name>
</gene>
<dbReference type="GO" id="GO:0004252">
    <property type="term" value="F:serine-type endopeptidase activity"/>
    <property type="evidence" value="ECO:0007669"/>
    <property type="project" value="UniProtKB-UniRule"/>
</dbReference>
<dbReference type="SUPFAM" id="SSF52743">
    <property type="entry name" value="Subtilisin-like"/>
    <property type="match status" value="1"/>
</dbReference>
<evidence type="ECO:0000313" key="8">
    <source>
        <dbReference type="Proteomes" id="UP000184192"/>
    </source>
</evidence>
<evidence type="ECO:0000313" key="7">
    <source>
        <dbReference type="EMBL" id="SHJ28342.1"/>
    </source>
</evidence>
<dbReference type="eggNOG" id="COG1559">
    <property type="taxonomic scope" value="Bacteria"/>
</dbReference>
<dbReference type="Pfam" id="PF00082">
    <property type="entry name" value="Peptidase_S8"/>
    <property type="match status" value="1"/>
</dbReference>
<sequence length="800" mass="89047">MQKEHFFLGNQIAEPRSFTPRAKVVPPPVIPERNRQEHAAFIKESYNAVVEYAITALSEREKCGLPSADGVYINLDMSPKLVPQKLAQSSGASILKISEDKSDGNVDVTVYIKNEKKDWLSKKADEYADEKYNTKTGKPKNTGLIEPINAIKPADIHALYTSTEDFDKLPDNKAFLFELWITKTKEYDTVKLSDVLDKLAILKAGKNHLDFDGVDVWMIKATKQQLCELPLSIGYIEGVRPYHQPSILIKNRSESREWSELIEGEIQFALDKDSTRIGLLDSGVNNAHKLLAPALPNDRMKSAISVPDTTDHSDHGTGMAGLMLYGDLTDITYRHGGPIIIEQDLASVKIVENGHTTDPDFYGAVIEDAIYQAQAMGASIQCMAVTDGTSYDGKSTSSSASLDESIYHNGKCDRLVLVSAGNIEPPEVDATNYLESCKANAVQSPAQAWNALTVGAYTEKTIVTDESYKALAAPGNLSPMSRSSWSWRNGCNKPEIVMEGGNIAYHPVFQTTTHPDLSLITTCQDLAESLEQFHATSAATALATRLAAKIKTATPALSMLSVRGMMVHSAKWTPEMIRIGNIKDIIPLCGYGVPDEETALFSNEKYATFIFENELIPYWEKDGSNTYNQLHFYDLPWPTEVLEQMGEENVKIRITLSYYVKPSPGYAGRSNKYRYPSATLHFDLKSASESMEEFLCRRNKSEGEKKTDNDTNRWTIKQQRREQGTVQSDWIECTAAELASCGQIIVYPGQGWWKERKLANVDNVIKYSLIVSIETTKTEIYDAVETAISNRIGVQIMQEV</sequence>
<evidence type="ECO:0000256" key="4">
    <source>
        <dbReference type="ARBA" id="ARBA00022825"/>
    </source>
</evidence>
<keyword evidence="2 5" id="KW-0645">Protease</keyword>
<dbReference type="CDD" id="cd04847">
    <property type="entry name" value="Peptidases_S8_Subtilisin_like_2"/>
    <property type="match status" value="1"/>
</dbReference>
<dbReference type="AlphaFoldDB" id="A0A1M6I1H3"/>
<dbReference type="InterPro" id="IPR036852">
    <property type="entry name" value="Peptidase_S8/S53_dom_sf"/>
</dbReference>
<evidence type="ECO:0000256" key="3">
    <source>
        <dbReference type="ARBA" id="ARBA00022801"/>
    </source>
</evidence>
<dbReference type="PANTHER" id="PTHR43806">
    <property type="entry name" value="PEPTIDASE S8"/>
    <property type="match status" value="1"/>
</dbReference>
<feature type="active site" description="Charge relay system" evidence="5">
    <location>
        <position position="281"/>
    </location>
</feature>
<proteinExistence type="inferred from homology"/>